<reference evidence="1" key="1">
    <citation type="journal article" date="2021" name="Microb. Physiol.">
        <title>Proteogenomic Insights into the Physiology of Marine, Sulfate-Reducing, Filamentous Desulfonema limicola and Desulfonema magnum.</title>
        <authorList>
            <person name="Schnaars V."/>
            <person name="Wohlbrand L."/>
            <person name="Scheve S."/>
            <person name="Hinrichs C."/>
            <person name="Reinhardt R."/>
            <person name="Rabus R."/>
        </authorList>
    </citation>
    <scope>NUCLEOTIDE SEQUENCE</scope>
    <source>
        <strain evidence="1">4be13</strain>
    </source>
</reference>
<gene>
    <name evidence="1" type="ORF">dnm_007140</name>
</gene>
<keyword evidence="2" id="KW-1185">Reference proteome</keyword>
<accession>A0A975BGN4</accession>
<dbReference type="KEGG" id="dmm:dnm_007140"/>
<evidence type="ECO:0000313" key="1">
    <source>
        <dbReference type="EMBL" id="QTA84715.1"/>
    </source>
</evidence>
<organism evidence="1 2">
    <name type="scientific">Desulfonema magnum</name>
    <dbReference type="NCBI Taxonomy" id="45655"/>
    <lineage>
        <taxon>Bacteria</taxon>
        <taxon>Pseudomonadati</taxon>
        <taxon>Thermodesulfobacteriota</taxon>
        <taxon>Desulfobacteria</taxon>
        <taxon>Desulfobacterales</taxon>
        <taxon>Desulfococcaceae</taxon>
        <taxon>Desulfonema</taxon>
    </lineage>
</organism>
<protein>
    <submittedName>
        <fullName evidence="1">Uncharacterized protein</fullName>
    </submittedName>
</protein>
<name>A0A975BGN4_9BACT</name>
<dbReference type="PROSITE" id="PS51257">
    <property type="entry name" value="PROKAR_LIPOPROTEIN"/>
    <property type="match status" value="1"/>
</dbReference>
<sequence>MHPDKGGGYHPCASSGCRKARNKLLENEPDNEISQLEANVA</sequence>
<dbReference type="AlphaFoldDB" id="A0A975BGN4"/>
<evidence type="ECO:0000313" key="2">
    <source>
        <dbReference type="Proteomes" id="UP000663722"/>
    </source>
</evidence>
<dbReference type="Proteomes" id="UP000663722">
    <property type="component" value="Chromosome"/>
</dbReference>
<dbReference type="EMBL" id="CP061800">
    <property type="protein sequence ID" value="QTA84715.1"/>
    <property type="molecule type" value="Genomic_DNA"/>
</dbReference>
<proteinExistence type="predicted"/>